<feature type="transmembrane region" description="Helical" evidence="5">
    <location>
        <begin position="250"/>
        <end position="271"/>
    </location>
</feature>
<keyword evidence="3 5" id="KW-1133">Transmembrane helix</keyword>
<keyword evidence="4 5" id="KW-0472">Membrane</keyword>
<dbReference type="RefSeq" id="WP_071894781.1">
    <property type="nucleotide sequence ID" value="NZ_CP018135.1"/>
</dbReference>
<feature type="transmembrane region" description="Helical" evidence="5">
    <location>
        <begin position="283"/>
        <end position="303"/>
    </location>
</feature>
<dbReference type="InterPro" id="IPR020846">
    <property type="entry name" value="MFS_dom"/>
</dbReference>
<dbReference type="Proteomes" id="UP000183530">
    <property type="component" value="Chromosome"/>
</dbReference>
<feature type="transmembrane region" description="Helical" evidence="5">
    <location>
        <begin position="309"/>
        <end position="330"/>
    </location>
</feature>
<comment type="subcellular location">
    <subcellularLocation>
        <location evidence="1">Cell membrane</location>
        <topology evidence="1">Multi-pass membrane protein</topology>
    </subcellularLocation>
</comment>
<sequence length="411" mass="42699">MNTSSPGVASRGLLLTLLCLMGAGPLLNYGLSTTSSLIIDDLHITEAQFGLLASIVFATAALSSAWLGKVADYMTLRRQLWLIFGGTMAALVIAALSHSYWLVLVAAVIAGPTQAISNPTTNKIISQYVPAEKRPGWIGVKQSGVQASQLFAGIFFPLAALGAGWQGAMVLGAVVVAWMLWFGLRQLPSAAPEISLTNDAAASPLAASASGRLPSFVWLFAAFSLLSGLGMQATNVYLPLFAVRELNFTLVLGGLAAGLSGLIGVASRVWWGRRMATGGTAGVLLLFIALGAVAGGASFWAASEFRLPALLWLGVALHGVTVLGANVVVMSGVMKYVPSERVGAATGIVSMGMYTGFATGPFLMGLLLQSTSNFTVGWLAVAGCYVLCGVVALALIRSRRRRMASAEASAR</sequence>
<dbReference type="PANTHER" id="PTHR23527:SF1">
    <property type="entry name" value="BLL3282 PROTEIN"/>
    <property type="match status" value="1"/>
</dbReference>
<dbReference type="KEGG" id="nae:BHE16_10280"/>
<dbReference type="SUPFAM" id="SSF103473">
    <property type="entry name" value="MFS general substrate transporter"/>
    <property type="match status" value="1"/>
</dbReference>
<evidence type="ECO:0000313" key="7">
    <source>
        <dbReference type="EMBL" id="APF41313.1"/>
    </source>
</evidence>
<feature type="transmembrane region" description="Helical" evidence="5">
    <location>
        <begin position="80"/>
        <end position="110"/>
    </location>
</feature>
<dbReference type="InterPro" id="IPR036259">
    <property type="entry name" value="MFS_trans_sf"/>
</dbReference>
<dbReference type="PANTHER" id="PTHR23527">
    <property type="entry name" value="BLL3282 PROTEIN"/>
    <property type="match status" value="1"/>
</dbReference>
<evidence type="ECO:0000256" key="2">
    <source>
        <dbReference type="ARBA" id="ARBA00022692"/>
    </source>
</evidence>
<feature type="transmembrane region" description="Helical" evidence="5">
    <location>
        <begin position="12"/>
        <end position="29"/>
    </location>
</feature>
<protein>
    <submittedName>
        <fullName evidence="7">Arabinose ABC transporter permease</fullName>
    </submittedName>
</protein>
<feature type="transmembrane region" description="Helical" evidence="5">
    <location>
        <begin position="342"/>
        <end position="364"/>
    </location>
</feature>
<feature type="transmembrane region" description="Helical" evidence="5">
    <location>
        <begin position="376"/>
        <end position="396"/>
    </location>
</feature>
<evidence type="ECO:0000256" key="5">
    <source>
        <dbReference type="SAM" id="Phobius"/>
    </source>
</evidence>
<feature type="transmembrane region" description="Helical" evidence="5">
    <location>
        <begin position="216"/>
        <end position="238"/>
    </location>
</feature>
<evidence type="ECO:0000259" key="6">
    <source>
        <dbReference type="PROSITE" id="PS50850"/>
    </source>
</evidence>
<feature type="transmembrane region" description="Helical" evidence="5">
    <location>
        <begin position="154"/>
        <end position="181"/>
    </location>
</feature>
<feature type="domain" description="Major facilitator superfamily (MFS) profile" evidence="6">
    <location>
        <begin position="1"/>
        <end position="400"/>
    </location>
</feature>
<keyword evidence="2 5" id="KW-0812">Transmembrane</keyword>
<evidence type="ECO:0000256" key="1">
    <source>
        <dbReference type="ARBA" id="ARBA00004651"/>
    </source>
</evidence>
<dbReference type="InterPro" id="IPR011701">
    <property type="entry name" value="MFS"/>
</dbReference>
<dbReference type="InterPro" id="IPR052952">
    <property type="entry name" value="MFS-Transporter"/>
</dbReference>
<dbReference type="Pfam" id="PF07690">
    <property type="entry name" value="MFS_1"/>
    <property type="match status" value="1"/>
</dbReference>
<evidence type="ECO:0000256" key="3">
    <source>
        <dbReference type="ARBA" id="ARBA00022989"/>
    </source>
</evidence>
<name>A0A1L2ZPF2_9MICC</name>
<evidence type="ECO:0000256" key="4">
    <source>
        <dbReference type="ARBA" id="ARBA00023136"/>
    </source>
</evidence>
<proteinExistence type="predicted"/>
<dbReference type="GO" id="GO:0022857">
    <property type="term" value="F:transmembrane transporter activity"/>
    <property type="evidence" value="ECO:0007669"/>
    <property type="project" value="InterPro"/>
</dbReference>
<accession>A0A1L2ZPF2</accession>
<dbReference type="EMBL" id="CP018135">
    <property type="protein sequence ID" value="APF41313.1"/>
    <property type="molecule type" value="Genomic_DNA"/>
</dbReference>
<keyword evidence="8" id="KW-1185">Reference proteome</keyword>
<feature type="transmembrane region" description="Helical" evidence="5">
    <location>
        <begin position="49"/>
        <end position="68"/>
    </location>
</feature>
<dbReference type="Gene3D" id="1.20.1250.20">
    <property type="entry name" value="MFS general substrate transporter like domains"/>
    <property type="match status" value="2"/>
</dbReference>
<gene>
    <name evidence="7" type="ORF">BHE16_10280</name>
</gene>
<evidence type="ECO:0000313" key="8">
    <source>
        <dbReference type="Proteomes" id="UP000183530"/>
    </source>
</evidence>
<dbReference type="GO" id="GO:0005886">
    <property type="term" value="C:plasma membrane"/>
    <property type="evidence" value="ECO:0007669"/>
    <property type="project" value="UniProtKB-SubCell"/>
</dbReference>
<organism evidence="7 8">
    <name type="scientific">Neomicrococcus aestuarii</name>
    <dbReference type="NCBI Taxonomy" id="556325"/>
    <lineage>
        <taxon>Bacteria</taxon>
        <taxon>Bacillati</taxon>
        <taxon>Actinomycetota</taxon>
        <taxon>Actinomycetes</taxon>
        <taxon>Micrococcales</taxon>
        <taxon>Micrococcaceae</taxon>
        <taxon>Neomicrococcus</taxon>
    </lineage>
</organism>
<reference evidence="7 8" key="1">
    <citation type="submission" date="2016-11" db="EMBL/GenBank/DDBJ databases">
        <title>Genome sequencing of Zhihengliuella aestuarii B18 antagonistic to Plasmodiophora brassicae.</title>
        <authorList>
            <person name="Luo Y."/>
        </authorList>
    </citation>
    <scope>NUCLEOTIDE SEQUENCE [LARGE SCALE GENOMIC DNA]</scope>
    <source>
        <strain evidence="7 8">B18</strain>
    </source>
</reference>
<dbReference type="STRING" id="556325.BHE16_10280"/>
<dbReference type="PROSITE" id="PS50850">
    <property type="entry name" value="MFS"/>
    <property type="match status" value="1"/>
</dbReference>
<dbReference type="AlphaFoldDB" id="A0A1L2ZPF2"/>